<evidence type="ECO:0000313" key="3">
    <source>
        <dbReference type="EMBL" id="MCH6268199.1"/>
    </source>
</evidence>
<organism evidence="2">
    <name type="scientific">Neobacillus citreus</name>
    <dbReference type="NCBI Taxonomy" id="2833578"/>
    <lineage>
        <taxon>Bacteria</taxon>
        <taxon>Bacillati</taxon>
        <taxon>Bacillota</taxon>
        <taxon>Bacilli</taxon>
        <taxon>Bacillales</taxon>
        <taxon>Bacillaceae</taxon>
        <taxon>Neobacillus</taxon>
    </lineage>
</organism>
<keyword evidence="1" id="KW-1133">Transmembrane helix</keyword>
<dbReference type="Pfam" id="PF11187">
    <property type="entry name" value="Mbeg1-like"/>
    <property type="match status" value="1"/>
</dbReference>
<name>A0A942YB77_9BACI</name>
<dbReference type="InterPro" id="IPR029058">
    <property type="entry name" value="AB_hydrolase_fold"/>
</dbReference>
<dbReference type="SUPFAM" id="SSF53474">
    <property type="entry name" value="alpha/beta-Hydrolases"/>
    <property type="match status" value="1"/>
</dbReference>
<reference evidence="2" key="1">
    <citation type="submission" date="2021-05" db="EMBL/GenBank/DDBJ databases">
        <title>Novel Bacillus species.</title>
        <authorList>
            <person name="Liu G."/>
        </authorList>
    </citation>
    <scope>NUCLEOTIDE SEQUENCE</scope>
    <source>
        <strain evidence="2 4">FJAT-50051</strain>
    </source>
</reference>
<dbReference type="Gene3D" id="3.40.50.1820">
    <property type="entry name" value="alpha/beta hydrolase"/>
    <property type="match status" value="1"/>
</dbReference>
<evidence type="ECO:0000313" key="2">
    <source>
        <dbReference type="EMBL" id="MBS4184029.1"/>
    </source>
</evidence>
<sequence length="562" mass="61282">MADKTALTEQELKFATDIAYLDLELLKDKSRKNIPGSVGAGQSPDNTVGGLLKMKADGSSNYSQGHFDQLTKGKDVGKDQSVSLDAGKINQLPSEAMDWKIVKTFDQNNPGQSGFYGVVIETDKGLIVSFRGSESPSEYQNIQQDWLKADAALISGRLTDQQRDAQRFIDELKKDGYFDKYDNISFAGHSLGGNLAEHATFYAAKLGLADRIDRTISYDGPGHSNDYLEAHKEEIALATSTVQMDHVLQSLVGGILQHADGVNYFYADLVGEGAVQHGTENVHFDENGNIVRTDQPNALSTIISKYITSPFTQGLDRLISPAVGSFLTTALVAITDAGWKLKNALYQDGKMTTAGKILAVTVTVALVVTAIVAGPALLAATVALVEFAFVAIGYVALFVASVIAFEVLSDVADAVAAFAAYVFTDLIPEIIDRVAEGVAQFANWTKKQLTEFRDMLAEKFNHFLGDLKNLFGSGPKAVPTPHIRIDTYKLRAYANRLDSVKARISEVDSKLNYLYLSEGLLDIIHLAIAENLPTKRQMNKVIDYLRDTAADFDEAENRIMSI</sequence>
<proteinExistence type="predicted"/>
<dbReference type="EMBL" id="JAGYPE010000004">
    <property type="protein sequence ID" value="MBS4184029.1"/>
    <property type="molecule type" value="Genomic_DNA"/>
</dbReference>
<feature type="transmembrane region" description="Helical" evidence="1">
    <location>
        <begin position="357"/>
        <end position="381"/>
    </location>
</feature>
<comment type="caution">
    <text evidence="2">The sequence shown here is derived from an EMBL/GenBank/DDBJ whole genome shotgun (WGS) entry which is preliminary data.</text>
</comment>
<dbReference type="EMBL" id="JAGYPE020000051">
    <property type="protein sequence ID" value="MCH6268199.1"/>
    <property type="molecule type" value="Genomic_DNA"/>
</dbReference>
<feature type="transmembrane region" description="Helical" evidence="1">
    <location>
        <begin position="387"/>
        <end position="408"/>
    </location>
</feature>
<dbReference type="RefSeq" id="WP_213143947.1">
    <property type="nucleotide sequence ID" value="NZ_JAGYPE020000051.1"/>
</dbReference>
<protein>
    <submittedName>
        <fullName evidence="2">DUF2974 domain-containing protein</fullName>
    </submittedName>
</protein>
<evidence type="ECO:0000256" key="1">
    <source>
        <dbReference type="SAM" id="Phobius"/>
    </source>
</evidence>
<dbReference type="AlphaFoldDB" id="A0A942YB77"/>
<evidence type="ECO:0000313" key="4">
    <source>
        <dbReference type="Proteomes" id="UP000677265"/>
    </source>
</evidence>
<dbReference type="Proteomes" id="UP000677265">
    <property type="component" value="Unassembled WGS sequence"/>
</dbReference>
<gene>
    <name evidence="3" type="ORF">KHB02_021960</name>
    <name evidence="2" type="ORF">KHB02_21795</name>
</gene>
<keyword evidence="4" id="KW-1185">Reference proteome</keyword>
<dbReference type="InterPro" id="IPR024499">
    <property type="entry name" value="Mbeg1-like"/>
</dbReference>
<keyword evidence="1" id="KW-0812">Transmembrane</keyword>
<accession>A0A942YB77</accession>
<keyword evidence="1" id="KW-0472">Membrane</keyword>